<dbReference type="EMBL" id="JAHWQX010000003">
    <property type="protein sequence ID" value="MBW3098036.1"/>
    <property type="molecule type" value="Genomic_DNA"/>
</dbReference>
<name>A0ABS6WQ08_9HYPH</name>
<dbReference type="PANTHER" id="PTHR45633">
    <property type="entry name" value="60 KDA HEAT SHOCK PROTEIN, MITOCHONDRIAL"/>
    <property type="match status" value="1"/>
</dbReference>
<comment type="caution">
    <text evidence="3">The sequence shown here is derived from an EMBL/GenBank/DDBJ whole genome shotgun (WGS) entry which is preliminary data.</text>
</comment>
<evidence type="ECO:0000256" key="2">
    <source>
        <dbReference type="ARBA" id="ARBA00023186"/>
    </source>
</evidence>
<evidence type="ECO:0000313" key="3">
    <source>
        <dbReference type="EMBL" id="MBW3098036.1"/>
    </source>
</evidence>
<dbReference type="RefSeq" id="WP_219201975.1">
    <property type="nucleotide sequence ID" value="NZ_JAHWQX010000003.1"/>
</dbReference>
<reference evidence="3" key="1">
    <citation type="submission" date="2021-07" db="EMBL/GenBank/DDBJ databases">
        <title>Pseudohoeflea marina sp. nov. a polyhydroxyalcanoate-producing bacterium.</title>
        <authorList>
            <person name="Zheng W."/>
            <person name="Yu S."/>
            <person name="Huang Y."/>
        </authorList>
    </citation>
    <scope>NUCLEOTIDE SEQUENCE</scope>
    <source>
        <strain evidence="3">DP4N28-3</strain>
    </source>
</reference>
<sequence length="494" mass="51489">MTRTLVGDAAQACIERSLQGIARAAGASLGPDARSVLYANGSAVDQALSGVEIARKMTGTSGPATLAPRLLTETLVSAERDLGDGTARLAVLACTTFTLAQRYATDPLRRLALAEQLDRLRTDIPALLEDERQAGVDDVAVAQAAGAPPALAHDLAAAFQKVGADGGIDVLMEGRPGEVSLNCEAGFTFDASPVGSAGSAALAGSLDDVHVIAANEAISDFGKLVPIIDGFAARRKALLIVARQFDGSALAAIERNRDNGAFSIAAVTPEDAGPRAAAIISDLAVACGATLVDETAGTSLASLKPAMLGTAKRLRYDGHRIFLEQPGGDAAAIKARLAEISDEIDKARYLAFDRAQAERRHARLGGKWAELRIGEGSTRQARCTESVARSAIACMRSAARHGVVPGRGVALRDLGNRLAAEAGPGVDGDARRVLKGAFRSIEDHLLRNGRDDSQRATASDAVQIMDPLRLTEHLIGQAVSLATSLLRIDAMVYK</sequence>
<evidence type="ECO:0000313" key="4">
    <source>
        <dbReference type="Proteomes" id="UP001430804"/>
    </source>
</evidence>
<protein>
    <submittedName>
        <fullName evidence="3">Uncharacterized protein</fullName>
    </submittedName>
</protein>
<keyword evidence="2" id="KW-0143">Chaperone</keyword>
<gene>
    <name evidence="3" type="ORF">KY465_12155</name>
</gene>
<organism evidence="3 4">
    <name type="scientific">Pseudohoeflea coraliihabitans</name>
    <dbReference type="NCBI Taxonomy" id="2860393"/>
    <lineage>
        <taxon>Bacteria</taxon>
        <taxon>Pseudomonadati</taxon>
        <taxon>Pseudomonadota</taxon>
        <taxon>Alphaproteobacteria</taxon>
        <taxon>Hyphomicrobiales</taxon>
        <taxon>Rhizobiaceae</taxon>
        <taxon>Pseudohoeflea</taxon>
    </lineage>
</organism>
<keyword evidence="4" id="KW-1185">Reference proteome</keyword>
<dbReference type="InterPro" id="IPR001844">
    <property type="entry name" value="Cpn60/GroEL"/>
</dbReference>
<comment type="similarity">
    <text evidence="1">Belongs to the chaperonin (HSP60) family.</text>
</comment>
<accession>A0ABS6WQ08</accession>
<dbReference type="Proteomes" id="UP001430804">
    <property type="component" value="Unassembled WGS sequence"/>
</dbReference>
<evidence type="ECO:0000256" key="1">
    <source>
        <dbReference type="ARBA" id="ARBA00006607"/>
    </source>
</evidence>
<proteinExistence type="inferred from homology"/>